<organism evidence="2 3">
    <name type="scientific">Candidatus Acidianus copahuensis</name>
    <dbReference type="NCBI Taxonomy" id="1160895"/>
    <lineage>
        <taxon>Archaea</taxon>
        <taxon>Thermoproteota</taxon>
        <taxon>Thermoprotei</taxon>
        <taxon>Sulfolobales</taxon>
        <taxon>Sulfolobaceae</taxon>
        <taxon>Acidianus</taxon>
    </lineage>
</organism>
<protein>
    <submittedName>
        <fullName evidence="2">Uncharacterized protein</fullName>
    </submittedName>
</protein>
<evidence type="ECO:0000313" key="3">
    <source>
        <dbReference type="Proteomes" id="UP000024332"/>
    </source>
</evidence>
<accession>A0A031LUC6</accession>
<feature type="transmembrane region" description="Helical" evidence="1">
    <location>
        <begin position="39"/>
        <end position="57"/>
    </location>
</feature>
<comment type="caution">
    <text evidence="2">The sequence shown here is derived from an EMBL/GenBank/DDBJ whole genome shotgun (WGS) entry which is preliminary data.</text>
</comment>
<keyword evidence="3" id="KW-1185">Reference proteome</keyword>
<gene>
    <name evidence="2" type="ORF">CM19_01205</name>
</gene>
<name>A0A031LUC6_9CREN</name>
<keyword evidence="1" id="KW-1133">Transmembrane helix</keyword>
<evidence type="ECO:0000256" key="1">
    <source>
        <dbReference type="SAM" id="Phobius"/>
    </source>
</evidence>
<reference evidence="2 3" key="1">
    <citation type="submission" date="2014-03" db="EMBL/GenBank/DDBJ databases">
        <title>Draft genome sequence of the novel thermoacidophilic archaea Acidianus copahuensis ALE1 strain, isolated from Copahue volcanic area in Neuquen Argentina.</title>
        <authorList>
            <person name="Urbieta M.S."/>
            <person name="Rascovan N."/>
            <person name="Castro C."/>
            <person name="Revale S."/>
            <person name="Giaveno M.A."/>
            <person name="Vazquez M.P."/>
            <person name="Donati E.R."/>
        </authorList>
    </citation>
    <scope>NUCLEOTIDE SEQUENCE [LARGE SCALE GENOMIC DNA]</scope>
    <source>
        <strain evidence="2 3">ALE1</strain>
    </source>
</reference>
<sequence>MTFVRLSLILFIITFASMAVLWMILPVVLGYLKFRNIDLFFSFPLFVELITLCRNFLLKQSVNVLCVYTQVVVFLFEENKFGF</sequence>
<dbReference type="AlphaFoldDB" id="A0A031LUC6"/>
<keyword evidence="1" id="KW-0472">Membrane</keyword>
<dbReference type="EMBL" id="JFZT01000015">
    <property type="protein sequence ID" value="EZQ11426.1"/>
    <property type="molecule type" value="Genomic_DNA"/>
</dbReference>
<feature type="transmembrane region" description="Helical" evidence="1">
    <location>
        <begin position="6"/>
        <end position="32"/>
    </location>
</feature>
<proteinExistence type="predicted"/>
<keyword evidence="1" id="KW-0812">Transmembrane</keyword>
<evidence type="ECO:0000313" key="2">
    <source>
        <dbReference type="EMBL" id="EZQ11426.1"/>
    </source>
</evidence>
<dbReference type="Proteomes" id="UP000024332">
    <property type="component" value="Unassembled WGS sequence"/>
</dbReference>